<dbReference type="HOGENOM" id="CLU_017968_0_0_1"/>
<dbReference type="GO" id="GO:0000139">
    <property type="term" value="C:Golgi membrane"/>
    <property type="evidence" value="ECO:0007669"/>
    <property type="project" value="UniProtKB-SubCell"/>
</dbReference>
<dbReference type="InterPro" id="IPR016632">
    <property type="entry name" value="COG8_Metazoal_Plant"/>
</dbReference>
<comment type="similarity">
    <text evidence="2">Belongs to the COG8 family.</text>
</comment>
<dbReference type="OMA" id="QRCIHGV"/>
<proteinExistence type="inferred from homology"/>
<dbReference type="AlphaFoldDB" id="N6UFE8"/>
<dbReference type="EnsemblMetazoa" id="XM_019900755.1">
    <property type="protein sequence ID" value="XP_019756314.1"/>
    <property type="gene ID" value="LOC109534959"/>
</dbReference>
<evidence type="ECO:0000313" key="10">
    <source>
        <dbReference type="EnsemblMetazoa" id="XP_019756314.1"/>
    </source>
</evidence>
<dbReference type="InterPro" id="IPR016159">
    <property type="entry name" value="Cullin_repeat-like_dom_sf"/>
</dbReference>
<dbReference type="SUPFAM" id="SSF74788">
    <property type="entry name" value="Cullin repeat-like"/>
    <property type="match status" value="1"/>
</dbReference>
<gene>
    <name evidence="10" type="primary">109534959</name>
    <name evidence="9" type="ORF">YQE_04182</name>
</gene>
<comment type="subcellular location">
    <subcellularLocation>
        <location evidence="1">Golgi apparatus membrane</location>
        <topology evidence="1">Peripheral membrane protein</topology>
    </subcellularLocation>
</comment>
<dbReference type="EMBL" id="KB740724">
    <property type="protein sequence ID" value="ENN79356.1"/>
    <property type="molecule type" value="Genomic_DNA"/>
</dbReference>
<reference evidence="9 11" key="1">
    <citation type="journal article" date="2013" name="Genome Biol.">
        <title>Draft genome of the mountain pine beetle, Dendroctonus ponderosae Hopkins, a major forest pest.</title>
        <authorList>
            <person name="Keeling C.I."/>
            <person name="Yuen M.M."/>
            <person name="Liao N.Y."/>
            <person name="Docking T.R."/>
            <person name="Chan S.K."/>
            <person name="Taylor G.A."/>
            <person name="Palmquist D.L."/>
            <person name="Jackman S.D."/>
            <person name="Nguyen A."/>
            <person name="Li M."/>
            <person name="Henderson H."/>
            <person name="Janes J.K."/>
            <person name="Zhao Y."/>
            <person name="Pandoh P."/>
            <person name="Moore R."/>
            <person name="Sperling F.A."/>
            <person name="Huber D.P."/>
            <person name="Birol I."/>
            <person name="Jones S.J."/>
            <person name="Bohlmann J."/>
        </authorList>
    </citation>
    <scope>NUCLEOTIDE SEQUENCE</scope>
</reference>
<dbReference type="KEGG" id="dpa:109534959"/>
<dbReference type="InterPro" id="IPR007255">
    <property type="entry name" value="COG8"/>
</dbReference>
<accession>N6UFE8</accession>
<dbReference type="OrthoDB" id="1661054at2759"/>
<dbReference type="GO" id="GO:0006891">
    <property type="term" value="P:intra-Golgi vesicle-mediated transport"/>
    <property type="evidence" value="ECO:0007669"/>
    <property type="project" value="TreeGrafter"/>
</dbReference>
<feature type="non-terminal residue" evidence="9">
    <location>
        <position position="1"/>
    </location>
</feature>
<dbReference type="PANTHER" id="PTHR21311">
    <property type="entry name" value="CONSERVED OLIGOMERIC GOLGI COMPLEX COMPONENT 8"/>
    <property type="match status" value="1"/>
</dbReference>
<evidence type="ECO:0000256" key="3">
    <source>
        <dbReference type="ARBA" id="ARBA00020983"/>
    </source>
</evidence>
<dbReference type="PIRSF" id="PIRSF015415">
    <property type="entry name" value="COG8"/>
    <property type="match status" value="1"/>
</dbReference>
<reference evidence="10" key="2">
    <citation type="submission" date="2024-08" db="UniProtKB">
        <authorList>
            <consortium name="EnsemblMetazoa"/>
        </authorList>
    </citation>
    <scope>IDENTIFICATION</scope>
</reference>
<evidence type="ECO:0000256" key="5">
    <source>
        <dbReference type="ARBA" id="ARBA00022927"/>
    </source>
</evidence>
<keyword evidence="11" id="KW-1185">Reference proteome</keyword>
<evidence type="ECO:0000313" key="11">
    <source>
        <dbReference type="Proteomes" id="UP000019118"/>
    </source>
</evidence>
<keyword evidence="7" id="KW-0472">Membrane</keyword>
<keyword evidence="4" id="KW-0813">Transport</keyword>
<dbReference type="EnsemblMetazoa" id="XM_019900756.1">
    <property type="protein sequence ID" value="XP_019756315.1"/>
    <property type="gene ID" value="LOC109534959"/>
</dbReference>
<organism evidence="9">
    <name type="scientific">Dendroctonus ponderosae</name>
    <name type="common">Mountain pine beetle</name>
    <dbReference type="NCBI Taxonomy" id="77166"/>
    <lineage>
        <taxon>Eukaryota</taxon>
        <taxon>Metazoa</taxon>
        <taxon>Ecdysozoa</taxon>
        <taxon>Arthropoda</taxon>
        <taxon>Hexapoda</taxon>
        <taxon>Insecta</taxon>
        <taxon>Pterygota</taxon>
        <taxon>Neoptera</taxon>
        <taxon>Endopterygota</taxon>
        <taxon>Coleoptera</taxon>
        <taxon>Polyphaga</taxon>
        <taxon>Cucujiformia</taxon>
        <taxon>Curculionidae</taxon>
        <taxon>Scolytinae</taxon>
        <taxon>Dendroctonus</taxon>
    </lineage>
</organism>
<evidence type="ECO:0000256" key="4">
    <source>
        <dbReference type="ARBA" id="ARBA00022448"/>
    </source>
</evidence>
<name>N6UFE8_DENPD</name>
<keyword evidence="6" id="KW-0333">Golgi apparatus</keyword>
<evidence type="ECO:0000313" key="9">
    <source>
        <dbReference type="EMBL" id="ENN79356.1"/>
    </source>
</evidence>
<evidence type="ECO:0000256" key="6">
    <source>
        <dbReference type="ARBA" id="ARBA00023034"/>
    </source>
</evidence>
<dbReference type="Pfam" id="PF04124">
    <property type="entry name" value="Dor1"/>
    <property type="match status" value="1"/>
</dbReference>
<evidence type="ECO:0000256" key="7">
    <source>
        <dbReference type="ARBA" id="ARBA00023136"/>
    </source>
</evidence>
<evidence type="ECO:0000256" key="2">
    <source>
        <dbReference type="ARBA" id="ARBA00006419"/>
    </source>
</evidence>
<sequence>MTEERVKLLKLLYSADYPAEWEFDENVKEYLTKLAAYKVEDLIKEPRRLEVEFANIQDQTQDLAVTNYKTFIETAECSRQLFSQFSSIEHKLDELLLDIPKFQTSCTSFCDSTSQISNLRKLNSLTLTKNAQLLEILELPQLMNSFINDGLYEDALELAAYVRKLCSKHSDIPIFASILDDVNRAWLLMLHQLLNQLKQDVALPRCLQIVGHLRRMEVFTELELKLKFLQARGHWLDLCLKYIPKDDVDHHLTKTVELTRINLFNIITQYRAIFSDGESVPTSSLKGVINENMIFFTWINARISDFLEVLEGDLKSVSSVESLLDQCMYFGLSFSKVGCDFRSLLIPIFTKQIMKNFSAAIGRAVAAFEKSIENFTLINKNLPNIPWNNKHQDPLQPPDSLLEFYPLAEYLNNVLKTLNSFRICAPVAIVSEVVECLQRSLLIISRSIVNLYSQEQQAFTSSAKGAFTRLCMSFSDDLVPYVQKCVHIIYPPTQIASQLGITLQTLQDERISFLNREAIVEPIRHLLPSKMSIEEVTASK</sequence>
<dbReference type="Proteomes" id="UP000019118">
    <property type="component" value="Unassembled WGS sequence"/>
</dbReference>
<dbReference type="PANTHER" id="PTHR21311:SF0">
    <property type="entry name" value="CONSERVED OLIGOMERIC GOLGI COMPLEX SUBUNIT 8"/>
    <property type="match status" value="1"/>
</dbReference>
<keyword evidence="5" id="KW-0653">Protein transport</keyword>
<evidence type="ECO:0000256" key="8">
    <source>
        <dbReference type="ARBA" id="ARBA00031347"/>
    </source>
</evidence>
<evidence type="ECO:0000256" key="1">
    <source>
        <dbReference type="ARBA" id="ARBA00004395"/>
    </source>
</evidence>
<protein>
    <recommendedName>
        <fullName evidence="3">Conserved oligomeric Golgi complex subunit 8</fullName>
    </recommendedName>
    <alternativeName>
        <fullName evidence="8">Component of oligomeric Golgi complex 8</fullName>
    </alternativeName>
</protein>
<dbReference type="GO" id="GO:0017119">
    <property type="term" value="C:Golgi transport complex"/>
    <property type="evidence" value="ECO:0007669"/>
    <property type="project" value="InterPro"/>
</dbReference>
<dbReference type="GO" id="GO:0015031">
    <property type="term" value="P:protein transport"/>
    <property type="evidence" value="ECO:0007669"/>
    <property type="project" value="UniProtKB-KW"/>
</dbReference>